<dbReference type="EMBL" id="VOBR01000005">
    <property type="protein sequence ID" value="TWP52404.1"/>
    <property type="molecule type" value="Genomic_DNA"/>
</dbReference>
<evidence type="ECO:0000313" key="6">
    <source>
        <dbReference type="Proteomes" id="UP000316639"/>
    </source>
</evidence>
<dbReference type="RefSeq" id="WP_146350460.1">
    <property type="nucleotide sequence ID" value="NZ_VOBR01000005.1"/>
</dbReference>
<feature type="region of interest" description="Disordered" evidence="1">
    <location>
        <begin position="387"/>
        <end position="409"/>
    </location>
</feature>
<evidence type="ECO:0000313" key="5">
    <source>
        <dbReference type="EMBL" id="TWP52404.1"/>
    </source>
</evidence>
<dbReference type="Proteomes" id="UP000316639">
    <property type="component" value="Unassembled WGS sequence"/>
</dbReference>
<keyword evidence="2" id="KW-0472">Membrane</keyword>
<feature type="domain" description="DUF7927" evidence="4">
    <location>
        <begin position="475"/>
        <end position="591"/>
    </location>
</feature>
<feature type="transmembrane region" description="Helical" evidence="2">
    <location>
        <begin position="1875"/>
        <end position="1893"/>
    </location>
</feature>
<feature type="chain" id="PRO_5021925755" evidence="3">
    <location>
        <begin position="29"/>
        <end position="1899"/>
    </location>
</feature>
<dbReference type="Gene3D" id="2.60.40.10">
    <property type="entry name" value="Immunoglobulins"/>
    <property type="match status" value="2"/>
</dbReference>
<reference evidence="5 6" key="1">
    <citation type="submission" date="2019-07" db="EMBL/GenBank/DDBJ databases">
        <title>Lentzea xizangensis sp. nov., isolated from Qinghai-Tibetan Plateau Soils.</title>
        <authorList>
            <person name="Huang J."/>
        </authorList>
    </citation>
    <scope>NUCLEOTIDE SEQUENCE [LARGE SCALE GENOMIC DNA]</scope>
    <source>
        <strain evidence="5 6">FXJ1.1311</strain>
    </source>
</reference>
<dbReference type="InterPro" id="IPR057687">
    <property type="entry name" value="DUF7927"/>
</dbReference>
<proteinExistence type="predicted"/>
<dbReference type="GO" id="GO:0005975">
    <property type="term" value="P:carbohydrate metabolic process"/>
    <property type="evidence" value="ECO:0007669"/>
    <property type="project" value="UniProtKB-ARBA"/>
</dbReference>
<dbReference type="PANTHER" id="PTHR34819">
    <property type="entry name" value="LARGE CYSTEINE-RICH PERIPLASMIC PROTEIN OMCB"/>
    <property type="match status" value="1"/>
</dbReference>
<dbReference type="InterPro" id="IPR051172">
    <property type="entry name" value="Chlamydia_OmcB"/>
</dbReference>
<accession>A0A563EZ47</accession>
<keyword evidence="2" id="KW-1133">Transmembrane helix</keyword>
<evidence type="ECO:0000256" key="3">
    <source>
        <dbReference type="SAM" id="SignalP"/>
    </source>
</evidence>
<comment type="caution">
    <text evidence="5">The sequence shown here is derived from an EMBL/GenBank/DDBJ whole genome shotgun (WGS) entry which is preliminary data.</text>
</comment>
<organism evidence="5 6">
    <name type="scientific">Lentzea tibetensis</name>
    <dbReference type="NCBI Taxonomy" id="2591470"/>
    <lineage>
        <taxon>Bacteria</taxon>
        <taxon>Bacillati</taxon>
        <taxon>Actinomycetota</taxon>
        <taxon>Actinomycetes</taxon>
        <taxon>Pseudonocardiales</taxon>
        <taxon>Pseudonocardiaceae</taxon>
        <taxon>Lentzea</taxon>
    </lineage>
</organism>
<gene>
    <name evidence="5" type="ORF">FKR81_08690</name>
</gene>
<keyword evidence="2" id="KW-0812">Transmembrane</keyword>
<name>A0A563EZ47_9PSEU</name>
<dbReference type="Pfam" id="PF25549">
    <property type="entry name" value="DUF7927"/>
    <property type="match status" value="2"/>
</dbReference>
<keyword evidence="6" id="KW-1185">Reference proteome</keyword>
<evidence type="ECO:0000259" key="4">
    <source>
        <dbReference type="Pfam" id="PF25549"/>
    </source>
</evidence>
<feature type="signal peptide" evidence="3">
    <location>
        <begin position="1"/>
        <end position="28"/>
    </location>
</feature>
<keyword evidence="3" id="KW-0732">Signal</keyword>
<dbReference type="InterPro" id="IPR013783">
    <property type="entry name" value="Ig-like_fold"/>
</dbReference>
<dbReference type="InterPro" id="IPR047589">
    <property type="entry name" value="DUF11_rpt"/>
</dbReference>
<evidence type="ECO:0000256" key="1">
    <source>
        <dbReference type="SAM" id="MobiDB-lite"/>
    </source>
</evidence>
<dbReference type="PANTHER" id="PTHR34819:SF3">
    <property type="entry name" value="CELL SURFACE PROTEIN"/>
    <property type="match status" value="1"/>
</dbReference>
<evidence type="ECO:0000256" key="2">
    <source>
        <dbReference type="SAM" id="Phobius"/>
    </source>
</evidence>
<protein>
    <submittedName>
        <fullName evidence="5">DUF11 domain-containing protein</fullName>
    </submittedName>
</protein>
<sequence>MMCWTRLTGVCAVALLLATAVTPSPCVATPPPSGSASPANTHIRSPQTFFAHLSPGEQLDASFIKATDSTGAALRDVTVTVRRPGGFPASCQVLDDAPVGAACTLPGLTSPAAGIWSVEFAMSDCPSTGQCSGDRFSWSIAVRSGATGLPGRVWTEKYLMNQNATAQPVDLSFWYQSEFGYTYQGIYRQYNGIDSTIAADNFGVVRAGTCTPAYESSATLQPAEGACGGVFKVFFEPPSDDLPAAATRWDSSTDWVKPPIAPDPTISDATFTPAAPGSRAGTLTFGLADYSGAFVVRVDVDNDGDTGDPVDRTLPVTAAEGPVSVSFDGIDGTGTPIAANRSISFRIVVDRVAEIHFINSDVELRGGGIDVTRLNGTPIGKRTLHWNDTTFPHPDPNRCSETPVTDGRAGVPSTGGVHGWDLGSCGSVGGANSNNGVNGAWGDVRYIDDWAYVPVMVAQSVPVLGHDLRIAKTASRPTAHPGDVVTYTVTVENTGDFAHTAADPAEVTDDLSDVLDDATMTGPPTATAGIASVTASTLHWAGPLAPGEKATITYSARVNQPDTGDKKLVNSVVSTTPGASCVTGATDPACATVVHVPALKIVKEADRTEYKPGDVVRFTVTVTNSGEVPFTASDPASFTDDLTGVLDDAVFTVDDVVVSSGVADFTSPVLSWSGELAAGQSATVTYVVTATDPDTGDGALRNVVTGSPGAAINCVVCEVGLESRVVSLSKNVVSRTPNADGSFTLVYDLAVTGGGSEPSTYDLADELRFGAGVTVHATSAVDLSGETVNVGWDGRDHTSVVTGVSIAPGETDTYRLTVNASPGPATTGAATDCATDDGETGTGFRNTAAVTGSGGTETAQACSPIPRLSLTKTVLPGSPKHNGDGTYTVEYRIDVVNSGATSVTYDLADALSFGSGLSAGVVSVANIAPGTVPVSPGWDGRGSTSVASGVDIEPGDTHTYVATAVTSVDPAAAGGATDCVVADGESGTGFLGTATVTGDGHSQHADACVEAPNLAVTKQAVGGPAPGGEGTFTQIYDVTVANRGAGATTYDLTDQLRFGAGIDVRTTGVVNTSPGTLPTSSSWDGASDVVVVKAIPVSGSTSHVYRVTVVVEPDPSVTGTRADCIADPGETGTGLRNIATATQNGRSLAVEACTALPVISVGKKVTGFVPNGDSTYTTTYEVTVTNDGAGEGRYDLADSLEYGADVQIVAASATLPPAAGTGAGWDGSTDPFVASDVSIEANSSHVYVVTVTASPPDDPAAGALDCALDSGESGTGARNRAIVLSNGVSRAATACVAFPHLSISKVVLPGSPKPNGDGTHTVVYEIDVRNSGAQATAYDLTDELLPGKGISVVSAVAAGPVATNQAWNGTAGQEIVSGVGIAADVTHTYQLTVVYVVDPTTAATAATDCMLDKGETGTGFLGRAVATSNGSARTAEACAEAALLSVTQEMAAPVTPNGDGTHTAMYEITVTNTGAGAAVYSLTDHLRFGSGIRTDEVAASAVGDGPAPDSGWRGTDDGRFVTDVTIAGGGSHVYRVTTTVRSLATGKATDCVVDPGESGTGLRNLVTMNSNGVTEEAAACDGLPAVALTKDVVRATPRGDGRYAITYRITVTNDGAAGTSYSLHDSLRFGTGTTIESATAEGVSGWDGRLVPVVGEDIPLAAGEEHTYTVEVVATPPASARAEAFDCALGQDEEGTGALNTAAMVVNGVSTSANACAPFPGVTLTKVVLPGSPRVEPGGDVVVDYRITVVNKGAADTTYDLDDQLRLGAGTEVTGATVMMSPDVAPTNPGWNGRTDLRVANGVRLAAGAGHTYVVTVHAEPGASARAGCAPAAGEQGGGLRNTATVIVNGTSLTTDACAPVPDDSLAATGLDIEWLAGMGAVLLIAGVALVLATRRRSR</sequence>
<dbReference type="NCBIfam" id="TIGR01451">
    <property type="entry name" value="B_ant_repeat"/>
    <property type="match status" value="2"/>
</dbReference>
<feature type="domain" description="DUF7927" evidence="4">
    <location>
        <begin position="599"/>
        <end position="708"/>
    </location>
</feature>
<dbReference type="OrthoDB" id="134475at2"/>